<dbReference type="Proteomes" id="UP000030663">
    <property type="component" value="Unassembled WGS sequence"/>
</dbReference>
<evidence type="ECO:0000313" key="1">
    <source>
        <dbReference type="EMBL" id="EXK85571.1"/>
    </source>
</evidence>
<accession>X0BUI6</accession>
<dbReference type="HOGENOM" id="CLU_3384789_0_0_1"/>
<dbReference type="EMBL" id="JH658388">
    <property type="protein sequence ID" value="EXK85571.1"/>
    <property type="molecule type" value="Genomic_DNA"/>
</dbReference>
<dbReference type="AlphaFoldDB" id="X0BUI6"/>
<name>X0BUI6_FUSOX</name>
<keyword evidence="2" id="KW-1185">Reference proteome</keyword>
<organism evidence="1 2">
    <name type="scientific">Fusarium oxysporum f. sp. raphani 54005</name>
    <dbReference type="NCBI Taxonomy" id="1089458"/>
    <lineage>
        <taxon>Eukaryota</taxon>
        <taxon>Fungi</taxon>
        <taxon>Dikarya</taxon>
        <taxon>Ascomycota</taxon>
        <taxon>Pezizomycotina</taxon>
        <taxon>Sordariomycetes</taxon>
        <taxon>Hypocreomycetidae</taxon>
        <taxon>Hypocreales</taxon>
        <taxon>Nectriaceae</taxon>
        <taxon>Fusarium</taxon>
        <taxon>Fusarium oxysporum species complex</taxon>
    </lineage>
</organism>
<sequence length="33" mass="3722">MGHLVDVTLVCFRCRMLYWSEVGYPPMSSGEGT</sequence>
<protein>
    <submittedName>
        <fullName evidence="1">Uncharacterized protein</fullName>
    </submittedName>
</protein>
<reference evidence="1 2" key="1">
    <citation type="submission" date="2011-11" db="EMBL/GenBank/DDBJ databases">
        <title>The Genome Sequence of Fusarium oxysporum PHW815.</title>
        <authorList>
            <consortium name="The Broad Institute Genome Sequencing Platform"/>
            <person name="Ma L.-J."/>
            <person name="Gale L.R."/>
            <person name="Schwartz D.C."/>
            <person name="Zhou S."/>
            <person name="Corby-Kistler H."/>
            <person name="Young S.K."/>
            <person name="Zeng Q."/>
            <person name="Gargeya S."/>
            <person name="Fitzgerald M."/>
            <person name="Haas B."/>
            <person name="Abouelleil A."/>
            <person name="Alvarado L."/>
            <person name="Arachchi H.M."/>
            <person name="Berlin A."/>
            <person name="Brown A."/>
            <person name="Chapman S.B."/>
            <person name="Chen Z."/>
            <person name="Dunbar C."/>
            <person name="Freedman E."/>
            <person name="Gearin G."/>
            <person name="Goldberg J."/>
            <person name="Griggs A."/>
            <person name="Gujja S."/>
            <person name="Heiman D."/>
            <person name="Howarth C."/>
            <person name="Larson L."/>
            <person name="Lui A."/>
            <person name="MacDonald P.J.P."/>
            <person name="Montmayeur A."/>
            <person name="Murphy C."/>
            <person name="Neiman D."/>
            <person name="Pearson M."/>
            <person name="Priest M."/>
            <person name="Roberts A."/>
            <person name="Saif S."/>
            <person name="Shea T."/>
            <person name="Shenoy N."/>
            <person name="Sisk P."/>
            <person name="Stolte C."/>
            <person name="Sykes S."/>
            <person name="Wortman J."/>
            <person name="Nusbaum C."/>
            <person name="Birren B."/>
        </authorList>
    </citation>
    <scope>NUCLEOTIDE SEQUENCE [LARGE SCALE GENOMIC DNA]</scope>
    <source>
        <strain evidence="1 2">54005</strain>
    </source>
</reference>
<gene>
    <name evidence="1" type="ORF">FOQG_10366</name>
</gene>
<evidence type="ECO:0000313" key="2">
    <source>
        <dbReference type="Proteomes" id="UP000030663"/>
    </source>
</evidence>
<proteinExistence type="predicted"/>